<dbReference type="EMBL" id="JBHULH010000002">
    <property type="protein sequence ID" value="MFD2566819.1"/>
    <property type="molecule type" value="Genomic_DNA"/>
</dbReference>
<evidence type="ECO:0000313" key="2">
    <source>
        <dbReference type="Proteomes" id="UP001597508"/>
    </source>
</evidence>
<reference evidence="2" key="1">
    <citation type="journal article" date="2019" name="Int. J. Syst. Evol. Microbiol.">
        <title>The Global Catalogue of Microorganisms (GCM) 10K type strain sequencing project: providing services to taxonomists for standard genome sequencing and annotation.</title>
        <authorList>
            <consortium name="The Broad Institute Genomics Platform"/>
            <consortium name="The Broad Institute Genome Sequencing Center for Infectious Disease"/>
            <person name="Wu L."/>
            <person name="Ma J."/>
        </authorList>
    </citation>
    <scope>NUCLEOTIDE SEQUENCE [LARGE SCALE GENOMIC DNA]</scope>
    <source>
        <strain evidence="2">KCTC 52127</strain>
    </source>
</reference>
<protein>
    <recommendedName>
        <fullName evidence="3">DNA topoisomerase IV</fullName>
    </recommendedName>
</protein>
<comment type="caution">
    <text evidence="1">The sequence shown here is derived from an EMBL/GenBank/DDBJ whole genome shotgun (WGS) entry which is preliminary data.</text>
</comment>
<accession>A0ABW5LSE8</accession>
<dbReference type="Proteomes" id="UP001597508">
    <property type="component" value="Unassembled WGS sequence"/>
</dbReference>
<evidence type="ECO:0008006" key="3">
    <source>
        <dbReference type="Google" id="ProtNLM"/>
    </source>
</evidence>
<proteinExistence type="predicted"/>
<organism evidence="1 2">
    <name type="scientific">Pseudotenacibaculum haliotis</name>
    <dbReference type="NCBI Taxonomy" id="1862138"/>
    <lineage>
        <taxon>Bacteria</taxon>
        <taxon>Pseudomonadati</taxon>
        <taxon>Bacteroidota</taxon>
        <taxon>Flavobacteriia</taxon>
        <taxon>Flavobacteriales</taxon>
        <taxon>Flavobacteriaceae</taxon>
        <taxon>Pseudotenacibaculum</taxon>
    </lineage>
</organism>
<dbReference type="RefSeq" id="WP_379665531.1">
    <property type="nucleotide sequence ID" value="NZ_JBHULH010000002.1"/>
</dbReference>
<evidence type="ECO:0000313" key="1">
    <source>
        <dbReference type="EMBL" id="MFD2566819.1"/>
    </source>
</evidence>
<gene>
    <name evidence="1" type="ORF">ACFSRZ_05520</name>
</gene>
<keyword evidence="2" id="KW-1185">Reference proteome</keyword>
<sequence length="130" mass="15219">MKIVAKFLIPLLFVASFGTGEVQDCTILKNNSFVYKLAKQDVLVQFEEGKHVEYHQDKKYYIKSNIKWVSDCEYYLIIQDVTLPDFPFRLGSKLHIKITKVKGDRVYYKSSMGGRTWEGKMTKIKPKKEE</sequence>
<name>A0ABW5LSE8_9FLAO</name>